<gene>
    <name evidence="1" type="ORF">SAMN05421770_105174</name>
</gene>
<proteinExistence type="predicted"/>
<dbReference type="AlphaFoldDB" id="A0A239KTH7"/>
<keyword evidence="1" id="KW-0808">Transferase</keyword>
<protein>
    <submittedName>
        <fullName evidence="1">Glycosyltransferase involved in cell wall bisynthesis</fullName>
    </submittedName>
</protein>
<dbReference type="GO" id="GO:0016740">
    <property type="term" value="F:transferase activity"/>
    <property type="evidence" value="ECO:0007669"/>
    <property type="project" value="UniProtKB-KW"/>
</dbReference>
<dbReference type="EMBL" id="FZOU01000005">
    <property type="protein sequence ID" value="SNT21022.1"/>
    <property type="molecule type" value="Genomic_DNA"/>
</dbReference>
<organism evidence="1 2">
    <name type="scientific">Granulicella rosea</name>
    <dbReference type="NCBI Taxonomy" id="474952"/>
    <lineage>
        <taxon>Bacteria</taxon>
        <taxon>Pseudomonadati</taxon>
        <taxon>Acidobacteriota</taxon>
        <taxon>Terriglobia</taxon>
        <taxon>Terriglobales</taxon>
        <taxon>Acidobacteriaceae</taxon>
        <taxon>Granulicella</taxon>
    </lineage>
</organism>
<evidence type="ECO:0000313" key="1">
    <source>
        <dbReference type="EMBL" id="SNT21022.1"/>
    </source>
</evidence>
<sequence>MGHPAPTVSLRLSFELMTSQLKHLLLTTVEDAFDPKSWSGIPYSLRAALERRVERLTVFRPGPPMRHPVEVAKRLILGGNPPKHPLWMTVPALKRTASEVRAEIQRVQPDAVLSISSQCVAYLERRGFERGPATAPQIFMFSDAPWLAWRQAYERWEPMPRWAARYAEDEARAARGLDGLCFGSQWACGEALRLYSQSGTRRDLGLSERLHVTPLGANWTPSIGREELMARVRERSRSDMLELLFVGRDWERKGGPLAVEVARQMQQAGQPVRLHLVGCRPKLPESMICAKPGEGGFVTVHGLLRQDVPEESAALEELFLRSHFLVVPTLAECYGIAFVEAQAFALPPVSRAVDALPSVIADGVTGLVFPDGARASAYVERMLTLWRDREAYIAMAETARARFEADLSWDRTADGIVTAMERLLPGS</sequence>
<accession>A0A239KTH7</accession>
<dbReference type="PANTHER" id="PTHR12526">
    <property type="entry name" value="GLYCOSYLTRANSFERASE"/>
    <property type="match status" value="1"/>
</dbReference>
<dbReference type="Pfam" id="PF13692">
    <property type="entry name" value="Glyco_trans_1_4"/>
    <property type="match status" value="1"/>
</dbReference>
<keyword evidence="2" id="KW-1185">Reference proteome</keyword>
<reference evidence="1 2" key="1">
    <citation type="submission" date="2017-06" db="EMBL/GenBank/DDBJ databases">
        <authorList>
            <person name="Kim H.J."/>
            <person name="Triplett B.A."/>
        </authorList>
    </citation>
    <scope>NUCLEOTIDE SEQUENCE [LARGE SCALE GENOMIC DNA]</scope>
    <source>
        <strain evidence="1 2">DSM 18704</strain>
    </source>
</reference>
<dbReference type="Gene3D" id="3.40.50.2000">
    <property type="entry name" value="Glycogen Phosphorylase B"/>
    <property type="match status" value="2"/>
</dbReference>
<dbReference type="SUPFAM" id="SSF53756">
    <property type="entry name" value="UDP-Glycosyltransferase/glycogen phosphorylase"/>
    <property type="match status" value="1"/>
</dbReference>
<dbReference type="Proteomes" id="UP000198356">
    <property type="component" value="Unassembled WGS sequence"/>
</dbReference>
<dbReference type="CDD" id="cd03801">
    <property type="entry name" value="GT4_PimA-like"/>
    <property type="match status" value="1"/>
</dbReference>
<evidence type="ECO:0000313" key="2">
    <source>
        <dbReference type="Proteomes" id="UP000198356"/>
    </source>
</evidence>
<name>A0A239KTH7_9BACT</name>